<dbReference type="SMART" id="SM00342">
    <property type="entry name" value="HTH_ARAC"/>
    <property type="match status" value="1"/>
</dbReference>
<feature type="domain" description="HTH araC/xylS-type" evidence="5">
    <location>
        <begin position="149"/>
        <end position="246"/>
    </location>
</feature>
<keyword evidence="2" id="KW-0238">DNA-binding</keyword>
<evidence type="ECO:0000256" key="3">
    <source>
        <dbReference type="ARBA" id="ARBA00023159"/>
    </source>
</evidence>
<evidence type="ECO:0000256" key="4">
    <source>
        <dbReference type="ARBA" id="ARBA00023163"/>
    </source>
</evidence>
<protein>
    <submittedName>
        <fullName evidence="6">Helix-turn-helix domain-containing protein</fullName>
    </submittedName>
</protein>
<accession>A0A839JXM1</accession>
<keyword evidence="7" id="KW-1185">Reference proteome</keyword>
<dbReference type="Pfam" id="PF02311">
    <property type="entry name" value="AraC_binding"/>
    <property type="match status" value="1"/>
</dbReference>
<dbReference type="GO" id="GO:0043565">
    <property type="term" value="F:sequence-specific DNA binding"/>
    <property type="evidence" value="ECO:0007669"/>
    <property type="project" value="InterPro"/>
</dbReference>
<dbReference type="PROSITE" id="PS01124">
    <property type="entry name" value="HTH_ARAC_FAMILY_2"/>
    <property type="match status" value="1"/>
</dbReference>
<evidence type="ECO:0000256" key="2">
    <source>
        <dbReference type="ARBA" id="ARBA00023125"/>
    </source>
</evidence>
<dbReference type="RefSeq" id="WP_228351908.1">
    <property type="nucleotide sequence ID" value="NZ_JACEGA010000001.1"/>
</dbReference>
<comment type="caution">
    <text evidence="6">The sequence shown here is derived from an EMBL/GenBank/DDBJ whole genome shotgun (WGS) entry which is preliminary data.</text>
</comment>
<dbReference type="Gene3D" id="2.60.120.10">
    <property type="entry name" value="Jelly Rolls"/>
    <property type="match status" value="1"/>
</dbReference>
<dbReference type="InterPro" id="IPR037923">
    <property type="entry name" value="HTH-like"/>
</dbReference>
<dbReference type="SUPFAM" id="SSF46689">
    <property type="entry name" value="Homeodomain-like"/>
    <property type="match status" value="2"/>
</dbReference>
<name>A0A839JXM1_9FIRM</name>
<dbReference type="InterPro" id="IPR020449">
    <property type="entry name" value="Tscrpt_reg_AraC-type_HTH"/>
</dbReference>
<dbReference type="EMBL" id="JACEGA010000001">
    <property type="protein sequence ID" value="MBB2182180.1"/>
    <property type="molecule type" value="Genomic_DNA"/>
</dbReference>
<keyword evidence="4" id="KW-0804">Transcription</keyword>
<gene>
    <name evidence="6" type="ORF">H0486_04735</name>
</gene>
<evidence type="ECO:0000313" key="7">
    <source>
        <dbReference type="Proteomes" id="UP000574276"/>
    </source>
</evidence>
<sequence length="254" mass="29706">MEKREIKYYHSMTSEIEMVYCKNSHISYPEHNHISVYTIVLVIDGCIELKKKDGTIIHHINDLIIIPPYEPHTIISGKEGYTTLTVCMKKELFSDFDKNSQLSIFTELADYFISKGILYKEQVRMLSDTIVTLYEGITDQKYKSNATFASTKKLLETSPERELKLDELSQVSYLSKYHFTRQFKKVVGLTPHQFQLQNRIRKAQHLLKQKYPIIEVALATGFYDQSHFIKTFKRVVGITPSEYLQAYIFLPNRD</sequence>
<dbReference type="Gene3D" id="1.10.10.60">
    <property type="entry name" value="Homeodomain-like"/>
    <property type="match status" value="2"/>
</dbReference>
<proteinExistence type="predicted"/>
<evidence type="ECO:0000259" key="5">
    <source>
        <dbReference type="PROSITE" id="PS01124"/>
    </source>
</evidence>
<dbReference type="GO" id="GO:0003700">
    <property type="term" value="F:DNA-binding transcription factor activity"/>
    <property type="evidence" value="ECO:0007669"/>
    <property type="project" value="InterPro"/>
</dbReference>
<dbReference type="PANTHER" id="PTHR46796">
    <property type="entry name" value="HTH-TYPE TRANSCRIPTIONAL ACTIVATOR RHAS-RELATED"/>
    <property type="match status" value="1"/>
</dbReference>
<dbReference type="InterPro" id="IPR018062">
    <property type="entry name" value="HTH_AraC-typ_CS"/>
</dbReference>
<dbReference type="SUPFAM" id="SSF51215">
    <property type="entry name" value="Regulatory protein AraC"/>
    <property type="match status" value="1"/>
</dbReference>
<organism evidence="6 7">
    <name type="scientific">Variimorphobacter saccharofermentans</name>
    <dbReference type="NCBI Taxonomy" id="2755051"/>
    <lineage>
        <taxon>Bacteria</taxon>
        <taxon>Bacillati</taxon>
        <taxon>Bacillota</taxon>
        <taxon>Clostridia</taxon>
        <taxon>Lachnospirales</taxon>
        <taxon>Lachnospiraceae</taxon>
        <taxon>Variimorphobacter</taxon>
    </lineage>
</organism>
<evidence type="ECO:0000256" key="1">
    <source>
        <dbReference type="ARBA" id="ARBA00023015"/>
    </source>
</evidence>
<evidence type="ECO:0000313" key="6">
    <source>
        <dbReference type="EMBL" id="MBB2182180.1"/>
    </source>
</evidence>
<keyword evidence="1" id="KW-0805">Transcription regulation</keyword>
<dbReference type="AlphaFoldDB" id="A0A839JXM1"/>
<dbReference type="InterPro" id="IPR018060">
    <property type="entry name" value="HTH_AraC"/>
</dbReference>
<keyword evidence="3" id="KW-0010">Activator</keyword>
<dbReference type="Proteomes" id="UP000574276">
    <property type="component" value="Unassembled WGS sequence"/>
</dbReference>
<dbReference type="InterPro" id="IPR009057">
    <property type="entry name" value="Homeodomain-like_sf"/>
</dbReference>
<dbReference type="InterPro" id="IPR050204">
    <property type="entry name" value="AraC_XylS_family_regulators"/>
</dbReference>
<dbReference type="InterPro" id="IPR003313">
    <property type="entry name" value="AraC-bd"/>
</dbReference>
<dbReference type="PROSITE" id="PS00041">
    <property type="entry name" value="HTH_ARAC_FAMILY_1"/>
    <property type="match status" value="1"/>
</dbReference>
<dbReference type="Pfam" id="PF12833">
    <property type="entry name" value="HTH_18"/>
    <property type="match status" value="1"/>
</dbReference>
<dbReference type="CDD" id="cd02208">
    <property type="entry name" value="cupin_RmlC-like"/>
    <property type="match status" value="1"/>
</dbReference>
<reference evidence="6 7" key="1">
    <citation type="submission" date="2020-07" db="EMBL/GenBank/DDBJ databases">
        <title>Characterization and genome sequencing of isolate MD1, a novel member within the family Lachnospiraceae.</title>
        <authorList>
            <person name="Rettenmaier R."/>
            <person name="Di Bello L."/>
            <person name="Zinser C."/>
            <person name="Scheitz K."/>
            <person name="Liebl W."/>
            <person name="Zverlov V."/>
        </authorList>
    </citation>
    <scope>NUCLEOTIDE SEQUENCE [LARGE SCALE GENOMIC DNA]</scope>
    <source>
        <strain evidence="6 7">MD1</strain>
    </source>
</reference>
<dbReference type="InterPro" id="IPR014710">
    <property type="entry name" value="RmlC-like_jellyroll"/>
</dbReference>
<dbReference type="PRINTS" id="PR00032">
    <property type="entry name" value="HTHARAC"/>
</dbReference>